<dbReference type="InterPro" id="IPR051199">
    <property type="entry name" value="LPS_LOS_Heptosyltrfase"/>
</dbReference>
<name>A0A9D1WBM0_9GAMM</name>
<dbReference type="GO" id="GO:0005829">
    <property type="term" value="C:cytosol"/>
    <property type="evidence" value="ECO:0007669"/>
    <property type="project" value="TreeGrafter"/>
</dbReference>
<dbReference type="PANTHER" id="PTHR30160">
    <property type="entry name" value="TETRAACYLDISACCHARIDE 4'-KINASE-RELATED"/>
    <property type="match status" value="1"/>
</dbReference>
<protein>
    <recommendedName>
        <fullName evidence="3">Lipopolysaccharide heptosyltransferase family protein</fullName>
    </recommendedName>
</protein>
<dbReference type="SUPFAM" id="SSF53756">
    <property type="entry name" value="UDP-Glycosyltransferase/glycogen phosphorylase"/>
    <property type="match status" value="1"/>
</dbReference>
<evidence type="ECO:0000313" key="1">
    <source>
        <dbReference type="EMBL" id="HIX56180.1"/>
    </source>
</evidence>
<dbReference type="Gene3D" id="3.40.50.2000">
    <property type="entry name" value="Glycogen Phosphorylase B"/>
    <property type="match status" value="2"/>
</dbReference>
<evidence type="ECO:0000313" key="2">
    <source>
        <dbReference type="Proteomes" id="UP000886829"/>
    </source>
</evidence>
<proteinExistence type="predicted"/>
<reference evidence="1" key="1">
    <citation type="journal article" date="2021" name="PeerJ">
        <title>Extensive microbial diversity within the chicken gut microbiome revealed by metagenomics and culture.</title>
        <authorList>
            <person name="Gilroy R."/>
            <person name="Ravi A."/>
            <person name="Getino M."/>
            <person name="Pursley I."/>
            <person name="Horton D.L."/>
            <person name="Alikhan N.F."/>
            <person name="Baker D."/>
            <person name="Gharbi K."/>
            <person name="Hall N."/>
            <person name="Watson M."/>
            <person name="Adriaenssens E.M."/>
            <person name="Foster-Nyarko E."/>
            <person name="Jarju S."/>
            <person name="Secka A."/>
            <person name="Antonio M."/>
            <person name="Oren A."/>
            <person name="Chaudhuri R.R."/>
            <person name="La Ragione R."/>
            <person name="Hildebrand F."/>
            <person name="Pallen M.J."/>
        </authorList>
    </citation>
    <scope>NUCLEOTIDE SEQUENCE</scope>
    <source>
        <strain evidence="1">USASDec5-558</strain>
    </source>
</reference>
<gene>
    <name evidence="1" type="ORF">H9850_01755</name>
</gene>
<sequence length="364" mass="41845">MPQRIILDLHSSLGDNIQYQTMILMLRAMFPQAQIHCVCNRTFSDLLPCINVKPDYCTLLHYIGLSEKDFNEKFLECVENGFGEEGLPADLIILADRRKDSIRLALKSSCAQVVTFSYFPSLWTPRLPFVSYIRRWKIHEIFHYQHLVRSINPKLYDQVIKTVDLKQAQLTFSTELLEQVKQELINIGWNPQSKLVIVNPLSATAERCGYNFKHIDWIKIAEFLAQKYPELFLVIPNYGQNDINHIELHSTNLSVWQNNSGISALACLVSFASLVLSPSTGTAHIADNLGVDVCAAYPFYDSKRWIPNGMNQLSAKYDNKSWNPNNVSVLFLPKGWQDSQESYSSYLERFQRQCDEFITKHIIG</sequence>
<dbReference type="AlphaFoldDB" id="A0A9D1WBM0"/>
<reference evidence="1" key="2">
    <citation type="submission" date="2021-04" db="EMBL/GenBank/DDBJ databases">
        <authorList>
            <person name="Gilroy R."/>
        </authorList>
    </citation>
    <scope>NUCLEOTIDE SEQUENCE</scope>
    <source>
        <strain evidence="1">USASDec5-558</strain>
    </source>
</reference>
<dbReference type="GO" id="GO:0008713">
    <property type="term" value="F:ADP-heptose-lipopolysaccharide heptosyltransferase activity"/>
    <property type="evidence" value="ECO:0007669"/>
    <property type="project" value="TreeGrafter"/>
</dbReference>
<dbReference type="Proteomes" id="UP000886829">
    <property type="component" value="Unassembled WGS sequence"/>
</dbReference>
<organism evidence="1 2">
    <name type="scientific">Candidatus Anaerobiospirillum pullistercoris</name>
    <dbReference type="NCBI Taxonomy" id="2838452"/>
    <lineage>
        <taxon>Bacteria</taxon>
        <taxon>Pseudomonadati</taxon>
        <taxon>Pseudomonadota</taxon>
        <taxon>Gammaproteobacteria</taxon>
        <taxon>Aeromonadales</taxon>
        <taxon>Succinivibrionaceae</taxon>
        <taxon>Anaerobiospirillum</taxon>
    </lineage>
</organism>
<evidence type="ECO:0008006" key="3">
    <source>
        <dbReference type="Google" id="ProtNLM"/>
    </source>
</evidence>
<dbReference type="GO" id="GO:0009244">
    <property type="term" value="P:lipopolysaccharide core region biosynthetic process"/>
    <property type="evidence" value="ECO:0007669"/>
    <property type="project" value="TreeGrafter"/>
</dbReference>
<comment type="caution">
    <text evidence="1">The sequence shown here is derived from an EMBL/GenBank/DDBJ whole genome shotgun (WGS) entry which is preliminary data.</text>
</comment>
<accession>A0A9D1WBM0</accession>
<dbReference type="EMBL" id="DXEV01000032">
    <property type="protein sequence ID" value="HIX56180.1"/>
    <property type="molecule type" value="Genomic_DNA"/>
</dbReference>